<feature type="chain" id="PRO_5030542993" description="Lipoprotein" evidence="1">
    <location>
        <begin position="18"/>
        <end position="513"/>
    </location>
</feature>
<protein>
    <recommendedName>
        <fullName evidence="4">Lipoprotein</fullName>
    </recommendedName>
</protein>
<keyword evidence="1" id="KW-0732">Signal</keyword>
<keyword evidence="3" id="KW-1185">Reference proteome</keyword>
<feature type="signal peptide" evidence="1">
    <location>
        <begin position="1"/>
        <end position="17"/>
    </location>
</feature>
<sequence length="513" mass="57137">MKALRNPATLVSLFALQACSMFDFGSQQQSTQPTEPLANLEQPSSVTPQTFILRGEVILGHEAQSIQPCGSDKQYWLSIDNDKFKQAMRLVNTPYQPLYGEMIGHLETSSQDGFDGDYNARFVVDKINVLSAENPNRCEQPVQPTRAFGNEPFWSLSFTPSALIFQPMGGEKHQLAITSSRIEPNRRRYDFEQGQLELNLRSCSDSMSDTLYGWSSTLNLDGKKYQGCATLSNIDTTLDWAGIYQAASTQSSGFSVILEMKNDHSATTTYRYQDGSGDLVERGYWQQLSPSQVQVVMTHHQQQPLLSERLFVRDGYQLTADKEKVGDVIYPIADGGLVLFKSQLSAAESSPPPALGNSNAIPSSAQFNPKVDRALRAYFAMHKTDPSGTRYRWLTYDLNGDGQEELLAQLDWCGSGGCTLLIFENHQQQWRFNSRMTLVNTPLNVGQKTNHGWRDLVLFVRGGGAEPNQHVLRYDNISYPLNPSTAPIASFDDISSVQLFSDGLTPHQEGVAL</sequence>
<evidence type="ECO:0000313" key="2">
    <source>
        <dbReference type="EMBL" id="MBA5764443.1"/>
    </source>
</evidence>
<dbReference type="RefSeq" id="WP_182110494.1">
    <property type="nucleotide sequence ID" value="NZ_JACFYF010000021.1"/>
</dbReference>
<evidence type="ECO:0000313" key="3">
    <source>
        <dbReference type="Proteomes" id="UP000571701"/>
    </source>
</evidence>
<organism evidence="2 3">
    <name type="scientific">Vibrio marinisediminis</name>
    <dbReference type="NCBI Taxonomy" id="2758441"/>
    <lineage>
        <taxon>Bacteria</taxon>
        <taxon>Pseudomonadati</taxon>
        <taxon>Pseudomonadota</taxon>
        <taxon>Gammaproteobacteria</taxon>
        <taxon>Vibrionales</taxon>
        <taxon>Vibrionaceae</taxon>
        <taxon>Vibrio</taxon>
    </lineage>
</organism>
<evidence type="ECO:0008006" key="4">
    <source>
        <dbReference type="Google" id="ProtNLM"/>
    </source>
</evidence>
<comment type="caution">
    <text evidence="2">The sequence shown here is derived from an EMBL/GenBank/DDBJ whole genome shotgun (WGS) entry which is preliminary data.</text>
</comment>
<evidence type="ECO:0000256" key="1">
    <source>
        <dbReference type="SAM" id="SignalP"/>
    </source>
</evidence>
<dbReference type="AlphaFoldDB" id="A0A7W2FUG6"/>
<proteinExistence type="predicted"/>
<name>A0A7W2FUG6_9VIBR</name>
<dbReference type="PROSITE" id="PS51257">
    <property type="entry name" value="PROKAR_LIPOPROTEIN"/>
    <property type="match status" value="1"/>
</dbReference>
<reference evidence="2 3" key="1">
    <citation type="submission" date="2020-07" db="EMBL/GenBank/DDBJ databases">
        <title>Vibrio marinisediminis sp. nov., isolated from marine sediment.</title>
        <authorList>
            <person name="Ji X."/>
        </authorList>
    </citation>
    <scope>NUCLEOTIDE SEQUENCE [LARGE SCALE GENOMIC DNA]</scope>
    <source>
        <strain evidence="2 3">404</strain>
    </source>
</reference>
<dbReference type="Proteomes" id="UP000571701">
    <property type="component" value="Unassembled WGS sequence"/>
</dbReference>
<gene>
    <name evidence="2" type="ORF">H2O73_18970</name>
</gene>
<dbReference type="EMBL" id="JACFYF010000021">
    <property type="protein sequence ID" value="MBA5764443.1"/>
    <property type="molecule type" value="Genomic_DNA"/>
</dbReference>
<accession>A0A7W2FUG6</accession>